<gene>
    <name evidence="2" type="ORF">DDE83_005612</name>
</gene>
<feature type="region of interest" description="Disordered" evidence="1">
    <location>
        <begin position="1"/>
        <end position="44"/>
    </location>
</feature>
<dbReference type="Proteomes" id="UP000249619">
    <property type="component" value="Unassembled WGS sequence"/>
</dbReference>
<evidence type="ECO:0000256" key="1">
    <source>
        <dbReference type="SAM" id="MobiDB-lite"/>
    </source>
</evidence>
<feature type="region of interest" description="Disordered" evidence="1">
    <location>
        <begin position="166"/>
        <end position="201"/>
    </location>
</feature>
<proteinExistence type="predicted"/>
<sequence>MAHYPRHFPGPSDESNNQHCPHCRYSNKDGPTPTPHSHNNINTGDSYIQQSIEVSPPPSSRAPTNIANQSSGPHVIYIVTDTCYPTAHSFETNIGTTHIISVHSTKAAANSRAKKIIYDNDSGCTVDIDKIIEEVKQGLYTGIGVGGKEEKDGSCFARKCEVEGKIVDEDSDSEETSGDSGESDLIDATGEGEGDGDVEMG</sequence>
<name>A0A364N265_STELY</name>
<organism evidence="2 3">
    <name type="scientific">Stemphylium lycopersici</name>
    <name type="common">Tomato gray leaf spot disease fungus</name>
    <name type="synonym">Thyrospora lycopersici</name>
    <dbReference type="NCBI Taxonomy" id="183478"/>
    <lineage>
        <taxon>Eukaryota</taxon>
        <taxon>Fungi</taxon>
        <taxon>Dikarya</taxon>
        <taxon>Ascomycota</taxon>
        <taxon>Pezizomycotina</taxon>
        <taxon>Dothideomycetes</taxon>
        <taxon>Pleosporomycetidae</taxon>
        <taxon>Pleosporales</taxon>
        <taxon>Pleosporineae</taxon>
        <taxon>Pleosporaceae</taxon>
        <taxon>Stemphylium</taxon>
    </lineage>
</organism>
<comment type="caution">
    <text evidence="2">The sequence shown here is derived from an EMBL/GenBank/DDBJ whole genome shotgun (WGS) entry which is preliminary data.</text>
</comment>
<reference evidence="3" key="1">
    <citation type="submission" date="2018-05" db="EMBL/GenBank/DDBJ databases">
        <title>Draft genome sequence of Stemphylium lycopersici strain CIDEFI 213.</title>
        <authorList>
            <person name="Medina R."/>
            <person name="Franco M.E.E."/>
            <person name="Lucentini C.G."/>
            <person name="Saparrat M.C.N."/>
            <person name="Balatti P.A."/>
        </authorList>
    </citation>
    <scope>NUCLEOTIDE SEQUENCE [LARGE SCALE GENOMIC DNA]</scope>
    <source>
        <strain evidence="3">CIDEFI 213</strain>
    </source>
</reference>
<evidence type="ECO:0000313" key="3">
    <source>
        <dbReference type="Proteomes" id="UP000249619"/>
    </source>
</evidence>
<accession>A0A364N265</accession>
<dbReference type="OrthoDB" id="3766329at2759"/>
<evidence type="ECO:0000313" key="2">
    <source>
        <dbReference type="EMBL" id="RAR09239.1"/>
    </source>
</evidence>
<feature type="compositionally biased region" description="Polar residues" evidence="1">
    <location>
        <begin position="35"/>
        <end position="44"/>
    </location>
</feature>
<dbReference type="EMBL" id="QGDH01000077">
    <property type="protein sequence ID" value="RAR09239.1"/>
    <property type="molecule type" value="Genomic_DNA"/>
</dbReference>
<protein>
    <submittedName>
        <fullName evidence="2">Uncharacterized protein</fullName>
    </submittedName>
</protein>
<feature type="compositionally biased region" description="Acidic residues" evidence="1">
    <location>
        <begin position="169"/>
        <end position="201"/>
    </location>
</feature>
<dbReference type="AlphaFoldDB" id="A0A364N265"/>
<keyword evidence="3" id="KW-1185">Reference proteome</keyword>